<dbReference type="Proteomes" id="UP000013827">
    <property type="component" value="Unassembled WGS sequence"/>
</dbReference>
<dbReference type="GO" id="GO:0009143">
    <property type="term" value="P:nucleoside triphosphate catabolic process"/>
    <property type="evidence" value="ECO:0007669"/>
    <property type="project" value="InterPro"/>
</dbReference>
<dbReference type="eggNOG" id="KOG3222">
    <property type="taxonomic scope" value="Eukaryota"/>
</dbReference>
<comment type="catalytic activity">
    <reaction evidence="13">
        <text>N(6)-hydroxy-dATP + H2O = N(6)-hydroxy-dAMP + diphosphate + H(+)</text>
        <dbReference type="Rhea" id="RHEA:83971"/>
        <dbReference type="ChEBI" id="CHEBI:15377"/>
        <dbReference type="ChEBI" id="CHEBI:15378"/>
        <dbReference type="ChEBI" id="CHEBI:33019"/>
        <dbReference type="ChEBI" id="CHEBI:233529"/>
        <dbReference type="ChEBI" id="CHEBI:233530"/>
    </reaction>
    <physiologicalReaction direction="left-to-right" evidence="13">
        <dbReference type="Rhea" id="RHEA:83972"/>
    </physiologicalReaction>
</comment>
<dbReference type="GO" id="GO:0036220">
    <property type="term" value="F:ITP diphosphatase activity"/>
    <property type="evidence" value="ECO:0007669"/>
    <property type="project" value="UniProtKB-EC"/>
</dbReference>
<dbReference type="GO" id="GO:0046872">
    <property type="term" value="F:metal ion binding"/>
    <property type="evidence" value="ECO:0007669"/>
    <property type="project" value="UniProtKB-KW"/>
</dbReference>
<comment type="catalytic activity">
    <reaction evidence="11">
        <text>ITP + H2O = IMP + diphosphate + H(+)</text>
        <dbReference type="Rhea" id="RHEA:29399"/>
        <dbReference type="ChEBI" id="CHEBI:15377"/>
        <dbReference type="ChEBI" id="CHEBI:15378"/>
        <dbReference type="ChEBI" id="CHEBI:33019"/>
        <dbReference type="ChEBI" id="CHEBI:58053"/>
        <dbReference type="ChEBI" id="CHEBI:61402"/>
        <dbReference type="EC" id="3.6.1.66"/>
    </reaction>
    <physiologicalReaction direction="left-to-right" evidence="11">
        <dbReference type="Rhea" id="RHEA:29400"/>
    </physiologicalReaction>
</comment>
<dbReference type="Gene3D" id="3.90.950.10">
    <property type="match status" value="1"/>
</dbReference>
<dbReference type="KEGG" id="ehx:EMIHUDRAFT_197297"/>
<dbReference type="InterPro" id="IPR029001">
    <property type="entry name" value="ITPase-like_fam"/>
</dbReference>
<dbReference type="PANTHER" id="PTHR11067">
    <property type="entry name" value="INOSINE TRIPHOSPHATE PYROPHOSPHATASE/HAM1 PROTEIN"/>
    <property type="match status" value="1"/>
</dbReference>
<dbReference type="PANTHER" id="PTHR11067:SF9">
    <property type="entry name" value="INOSINE TRIPHOSPHATE PYROPHOSPHATASE"/>
    <property type="match status" value="1"/>
</dbReference>
<dbReference type="GO" id="GO:0009117">
    <property type="term" value="P:nucleotide metabolic process"/>
    <property type="evidence" value="ECO:0007669"/>
    <property type="project" value="UniProtKB-KW"/>
</dbReference>
<sequence>MALTFFVEGLSCRVDERCIFFVTGNARKEVEVNAILREANIAPFRVVHVDIDLPELQGPLGDRGALDIARAKCLEASERVGAAVLVEDTSLSFPALGGLPGPYIKWFIDAIGNDGLWRLLETSDDRSAFCQCTLCYSSGPGAEPLLFVGRTDGAIVPPHASSGGGGFGWDAIFVPDGHEVPFAALSLKEKNAISHRARALEKFVAHCKRPLGLSEPPGRAEDA</sequence>
<accession>A0A0D3IU18</accession>
<evidence type="ECO:0000256" key="12">
    <source>
        <dbReference type="ARBA" id="ARBA00093255"/>
    </source>
</evidence>
<evidence type="ECO:0000256" key="1">
    <source>
        <dbReference type="ARBA" id="ARBA00004496"/>
    </source>
</evidence>
<evidence type="ECO:0000256" key="11">
    <source>
        <dbReference type="ARBA" id="ARBA00093218"/>
    </source>
</evidence>
<dbReference type="OMA" id="MPLANCG"/>
<evidence type="ECO:0000256" key="5">
    <source>
        <dbReference type="ARBA" id="ARBA00022741"/>
    </source>
</evidence>
<keyword evidence="15" id="KW-1185">Reference proteome</keyword>
<organism evidence="14 15">
    <name type="scientific">Emiliania huxleyi (strain CCMP1516)</name>
    <dbReference type="NCBI Taxonomy" id="280463"/>
    <lineage>
        <taxon>Eukaryota</taxon>
        <taxon>Haptista</taxon>
        <taxon>Haptophyta</taxon>
        <taxon>Prymnesiophyceae</taxon>
        <taxon>Isochrysidales</taxon>
        <taxon>Noelaerhabdaceae</taxon>
        <taxon>Emiliania</taxon>
    </lineage>
</organism>
<keyword evidence="3" id="KW-0963">Cytoplasm</keyword>
<keyword evidence="7" id="KW-0460">Magnesium</keyword>
<proteinExistence type="inferred from homology"/>
<evidence type="ECO:0000256" key="10">
    <source>
        <dbReference type="ARBA" id="ARBA00066468"/>
    </source>
</evidence>
<keyword evidence="6" id="KW-0378">Hydrolase</keyword>
<dbReference type="AlphaFoldDB" id="A0A0D3IU18"/>
<evidence type="ECO:0000256" key="8">
    <source>
        <dbReference type="ARBA" id="ARBA00023080"/>
    </source>
</evidence>
<comment type="catalytic activity">
    <reaction evidence="12">
        <text>dITP + H2O = dIMP + diphosphate + H(+)</text>
        <dbReference type="Rhea" id="RHEA:28342"/>
        <dbReference type="ChEBI" id="CHEBI:15377"/>
        <dbReference type="ChEBI" id="CHEBI:15378"/>
        <dbReference type="ChEBI" id="CHEBI:33019"/>
        <dbReference type="ChEBI" id="CHEBI:61194"/>
        <dbReference type="ChEBI" id="CHEBI:61382"/>
        <dbReference type="EC" id="3.6.1.66"/>
    </reaction>
    <physiologicalReaction direction="left-to-right" evidence="12">
        <dbReference type="Rhea" id="RHEA:28343"/>
    </physiologicalReaction>
</comment>
<evidence type="ECO:0000256" key="7">
    <source>
        <dbReference type="ARBA" id="ARBA00022842"/>
    </source>
</evidence>
<dbReference type="EnsemblProtists" id="EOD14753">
    <property type="protein sequence ID" value="EOD14753"/>
    <property type="gene ID" value="EMIHUDRAFT_197297"/>
</dbReference>
<evidence type="ECO:0000313" key="15">
    <source>
        <dbReference type="Proteomes" id="UP000013827"/>
    </source>
</evidence>
<dbReference type="GO" id="GO:0005737">
    <property type="term" value="C:cytoplasm"/>
    <property type="evidence" value="ECO:0007669"/>
    <property type="project" value="UniProtKB-SubCell"/>
</dbReference>
<dbReference type="CDD" id="cd00515">
    <property type="entry name" value="HAM1"/>
    <property type="match status" value="1"/>
</dbReference>
<dbReference type="EC" id="3.6.1.66" evidence="10"/>
<dbReference type="FunFam" id="3.90.950.10:FF:000003">
    <property type="entry name" value="Inosine triphosphate pyrophosphatase"/>
    <property type="match status" value="1"/>
</dbReference>
<evidence type="ECO:0000256" key="4">
    <source>
        <dbReference type="ARBA" id="ARBA00022723"/>
    </source>
</evidence>
<dbReference type="STRING" id="2903.R1BX45"/>
<keyword evidence="8" id="KW-0546">Nucleotide metabolism</keyword>
<dbReference type="SUPFAM" id="SSF52972">
    <property type="entry name" value="ITPase-like"/>
    <property type="match status" value="1"/>
</dbReference>
<name>A0A0D3IU18_EMIH1</name>
<dbReference type="HOGENOM" id="CLU_082080_1_1_1"/>
<comment type="similarity">
    <text evidence="2">Belongs to the HAM1 NTPase family.</text>
</comment>
<protein>
    <recommendedName>
        <fullName evidence="10">XTP/dITP diphosphatase</fullName>
        <ecNumber evidence="10">3.6.1.66</ecNumber>
    </recommendedName>
</protein>
<reference evidence="15" key="1">
    <citation type="journal article" date="2013" name="Nature">
        <title>Pan genome of the phytoplankton Emiliania underpins its global distribution.</title>
        <authorList>
            <person name="Read B.A."/>
            <person name="Kegel J."/>
            <person name="Klute M.J."/>
            <person name="Kuo A."/>
            <person name="Lefebvre S.C."/>
            <person name="Maumus F."/>
            <person name="Mayer C."/>
            <person name="Miller J."/>
            <person name="Monier A."/>
            <person name="Salamov A."/>
            <person name="Young J."/>
            <person name="Aguilar M."/>
            <person name="Claverie J.M."/>
            <person name="Frickenhaus S."/>
            <person name="Gonzalez K."/>
            <person name="Herman E.K."/>
            <person name="Lin Y.C."/>
            <person name="Napier J."/>
            <person name="Ogata H."/>
            <person name="Sarno A.F."/>
            <person name="Shmutz J."/>
            <person name="Schroeder D."/>
            <person name="de Vargas C."/>
            <person name="Verret F."/>
            <person name="von Dassow P."/>
            <person name="Valentin K."/>
            <person name="Van de Peer Y."/>
            <person name="Wheeler G."/>
            <person name="Dacks J.B."/>
            <person name="Delwiche C.F."/>
            <person name="Dyhrman S.T."/>
            <person name="Glockner G."/>
            <person name="John U."/>
            <person name="Richards T."/>
            <person name="Worden A.Z."/>
            <person name="Zhang X."/>
            <person name="Grigoriev I.V."/>
            <person name="Allen A.E."/>
            <person name="Bidle K."/>
            <person name="Borodovsky M."/>
            <person name="Bowler C."/>
            <person name="Brownlee C."/>
            <person name="Cock J.M."/>
            <person name="Elias M."/>
            <person name="Gladyshev V.N."/>
            <person name="Groth M."/>
            <person name="Guda C."/>
            <person name="Hadaegh A."/>
            <person name="Iglesias-Rodriguez M.D."/>
            <person name="Jenkins J."/>
            <person name="Jones B.M."/>
            <person name="Lawson T."/>
            <person name="Leese F."/>
            <person name="Lindquist E."/>
            <person name="Lobanov A."/>
            <person name="Lomsadze A."/>
            <person name="Malik S.B."/>
            <person name="Marsh M.E."/>
            <person name="Mackinder L."/>
            <person name="Mock T."/>
            <person name="Mueller-Roeber B."/>
            <person name="Pagarete A."/>
            <person name="Parker M."/>
            <person name="Probert I."/>
            <person name="Quesneville H."/>
            <person name="Raines C."/>
            <person name="Rensing S.A."/>
            <person name="Riano-Pachon D.M."/>
            <person name="Richier S."/>
            <person name="Rokitta S."/>
            <person name="Shiraiwa Y."/>
            <person name="Soanes D.M."/>
            <person name="van der Giezen M."/>
            <person name="Wahlund T.M."/>
            <person name="Williams B."/>
            <person name="Wilson W."/>
            <person name="Wolfe G."/>
            <person name="Wurch L.L."/>
        </authorList>
    </citation>
    <scope>NUCLEOTIDE SEQUENCE</scope>
</reference>
<evidence type="ECO:0000256" key="6">
    <source>
        <dbReference type="ARBA" id="ARBA00022801"/>
    </source>
</evidence>
<evidence type="ECO:0000256" key="3">
    <source>
        <dbReference type="ARBA" id="ARBA00022490"/>
    </source>
</evidence>
<evidence type="ECO:0000313" key="14">
    <source>
        <dbReference type="EnsemblProtists" id="EOD14753"/>
    </source>
</evidence>
<evidence type="ECO:0000256" key="9">
    <source>
        <dbReference type="ARBA" id="ARBA00054940"/>
    </source>
</evidence>
<keyword evidence="4" id="KW-0479">Metal-binding</keyword>
<comment type="function">
    <text evidence="9">Pyrophosphatase that hydrolyzes the non-canonical purine nucleotides inosine triphosphate (ITP), deoxyinosine triphosphate (dITP) as well as 2'-deoxy-N-6-hydroxylaminopurine triphosphate (dHAPTP) and xanthosine 5'-triphosphate (XTP) to their respective monophosphate derivatives. The enzyme does not distinguish between the deoxy- and ribose forms. Probably excludes non-canonical purines from RNA and DNA precursor pools, thus preventing their incorporation into RNA and DNA and avoiding chromosomal lesions.</text>
</comment>
<comment type="subcellular location">
    <subcellularLocation>
        <location evidence="1">Cytoplasm</location>
    </subcellularLocation>
</comment>
<dbReference type="GO" id="GO:0000166">
    <property type="term" value="F:nucleotide binding"/>
    <property type="evidence" value="ECO:0007669"/>
    <property type="project" value="UniProtKB-KW"/>
</dbReference>
<dbReference type="Pfam" id="PF01725">
    <property type="entry name" value="Ham1p_like"/>
    <property type="match status" value="1"/>
</dbReference>
<dbReference type="PaxDb" id="2903-EOD14753"/>
<dbReference type="RefSeq" id="XP_005767182.1">
    <property type="nucleotide sequence ID" value="XM_005767125.1"/>
</dbReference>
<evidence type="ECO:0000256" key="13">
    <source>
        <dbReference type="ARBA" id="ARBA00093271"/>
    </source>
</evidence>
<keyword evidence="5" id="KW-0547">Nucleotide-binding</keyword>
<reference evidence="14" key="2">
    <citation type="submission" date="2024-10" db="UniProtKB">
        <authorList>
            <consortium name="EnsemblProtists"/>
        </authorList>
    </citation>
    <scope>IDENTIFICATION</scope>
</reference>
<evidence type="ECO:0000256" key="2">
    <source>
        <dbReference type="ARBA" id="ARBA00008023"/>
    </source>
</evidence>
<dbReference type="InterPro" id="IPR002637">
    <property type="entry name" value="RdgB/HAM1"/>
</dbReference>
<dbReference type="GeneID" id="17260957"/>